<name>A0A8J4G0M1_9CHLO</name>
<dbReference type="Gene3D" id="2.170.140.10">
    <property type="entry name" value="Chitin binding domain"/>
    <property type="match status" value="1"/>
</dbReference>
<accession>A0A8J4G0M1</accession>
<feature type="signal peptide" evidence="2">
    <location>
        <begin position="1"/>
        <end position="23"/>
    </location>
</feature>
<organism evidence="4 5">
    <name type="scientific">Volvox reticuliferus</name>
    <dbReference type="NCBI Taxonomy" id="1737510"/>
    <lineage>
        <taxon>Eukaryota</taxon>
        <taxon>Viridiplantae</taxon>
        <taxon>Chlorophyta</taxon>
        <taxon>core chlorophytes</taxon>
        <taxon>Chlorophyceae</taxon>
        <taxon>CS clade</taxon>
        <taxon>Chlamydomonadales</taxon>
        <taxon>Volvocaceae</taxon>
        <taxon>Volvox</taxon>
    </lineage>
</organism>
<protein>
    <recommendedName>
        <fullName evidence="3">Chitin-binding type-2 domain-containing protein</fullName>
    </recommendedName>
</protein>
<evidence type="ECO:0000313" key="5">
    <source>
        <dbReference type="Proteomes" id="UP000747110"/>
    </source>
</evidence>
<dbReference type="Gene3D" id="3.20.20.80">
    <property type="entry name" value="Glycosidases"/>
    <property type="match status" value="1"/>
</dbReference>
<dbReference type="InterPro" id="IPR052750">
    <property type="entry name" value="GH18_Chitinase"/>
</dbReference>
<dbReference type="PANTHER" id="PTHR42976">
    <property type="entry name" value="BIFUNCTIONAL CHITINASE/LYSOZYME-RELATED"/>
    <property type="match status" value="1"/>
</dbReference>
<comment type="caution">
    <text evidence="4">The sequence shown here is derived from an EMBL/GenBank/DDBJ whole genome shotgun (WGS) entry which is preliminary data.</text>
</comment>
<feature type="chain" id="PRO_5035217627" description="Chitin-binding type-2 domain-containing protein" evidence="2">
    <location>
        <begin position="24"/>
        <end position="497"/>
    </location>
</feature>
<dbReference type="SUPFAM" id="SSF57625">
    <property type="entry name" value="Invertebrate chitin-binding proteins"/>
    <property type="match status" value="1"/>
</dbReference>
<dbReference type="SMART" id="SM00494">
    <property type="entry name" value="ChtBD2"/>
    <property type="match status" value="1"/>
</dbReference>
<evidence type="ECO:0000313" key="4">
    <source>
        <dbReference type="EMBL" id="GIL91802.1"/>
    </source>
</evidence>
<dbReference type="PRINTS" id="PR01217">
    <property type="entry name" value="PRICHEXTENSN"/>
</dbReference>
<evidence type="ECO:0000259" key="3">
    <source>
        <dbReference type="PROSITE" id="PS50940"/>
    </source>
</evidence>
<proteinExistence type="predicted"/>
<feature type="region of interest" description="Disordered" evidence="1">
    <location>
        <begin position="103"/>
        <end position="186"/>
    </location>
</feature>
<feature type="domain" description="Chitin-binding type-2" evidence="3">
    <location>
        <begin position="45"/>
        <end position="103"/>
    </location>
</feature>
<dbReference type="InterPro" id="IPR036508">
    <property type="entry name" value="Chitin-bd_dom_sf"/>
</dbReference>
<dbReference type="InterPro" id="IPR002557">
    <property type="entry name" value="Chitin-bd_dom"/>
</dbReference>
<dbReference type="GO" id="GO:0005576">
    <property type="term" value="C:extracellular region"/>
    <property type="evidence" value="ECO:0007669"/>
    <property type="project" value="InterPro"/>
</dbReference>
<dbReference type="Proteomes" id="UP000747110">
    <property type="component" value="Unassembled WGS sequence"/>
</dbReference>
<dbReference type="OrthoDB" id="76388at2759"/>
<dbReference type="AlphaFoldDB" id="A0A8J4G0M1"/>
<feature type="compositionally biased region" description="Pro residues" evidence="1">
    <location>
        <begin position="108"/>
        <end position="186"/>
    </location>
</feature>
<dbReference type="GO" id="GO:0008061">
    <property type="term" value="F:chitin binding"/>
    <property type="evidence" value="ECO:0007669"/>
    <property type="project" value="InterPro"/>
</dbReference>
<dbReference type="FunFam" id="2.170.140.10:FF:000001">
    <property type="entry name" value="Acidic mammalian chitinase"/>
    <property type="match status" value="1"/>
</dbReference>
<dbReference type="PANTHER" id="PTHR42976:SF1">
    <property type="entry name" value="GH18 DOMAIN-CONTAINING PROTEIN-RELATED"/>
    <property type="match status" value="1"/>
</dbReference>
<evidence type="ECO:0000256" key="2">
    <source>
        <dbReference type="SAM" id="SignalP"/>
    </source>
</evidence>
<dbReference type="SUPFAM" id="SSF51445">
    <property type="entry name" value="(Trans)glycosidases"/>
    <property type="match status" value="1"/>
</dbReference>
<reference evidence="4" key="1">
    <citation type="journal article" date="2021" name="Proc. Natl. Acad. Sci. U.S.A.">
        <title>Three genomes in the algal genus Volvox reveal the fate of a haploid sex-determining region after a transition to homothallism.</title>
        <authorList>
            <person name="Yamamoto K."/>
            <person name="Hamaji T."/>
            <person name="Kawai-Toyooka H."/>
            <person name="Matsuzaki R."/>
            <person name="Takahashi F."/>
            <person name="Nishimura Y."/>
            <person name="Kawachi M."/>
            <person name="Noguchi H."/>
            <person name="Minakuchi Y."/>
            <person name="Umen J.G."/>
            <person name="Toyoda A."/>
            <person name="Nozaki H."/>
        </authorList>
    </citation>
    <scope>NUCLEOTIDE SEQUENCE</scope>
    <source>
        <strain evidence="4">NIES-3786</strain>
    </source>
</reference>
<gene>
    <name evidence="4" type="ORF">Vretifemale_19400</name>
</gene>
<evidence type="ECO:0000256" key="1">
    <source>
        <dbReference type="SAM" id="MobiDB-lite"/>
    </source>
</evidence>
<dbReference type="InterPro" id="IPR017853">
    <property type="entry name" value="GH"/>
</dbReference>
<dbReference type="Pfam" id="PF01607">
    <property type="entry name" value="CBM_14"/>
    <property type="match status" value="1"/>
</dbReference>
<sequence length="497" mass="51870">MTMSSATSAGVLLLVGLVVVATASPVVGSAENDDTSRRFLADACDNFCASKPGGLYPNPCDPTCLTFISCANGRTFKMNCGPGTMFNPTILVCDWPSNVVCSASSSPKPSPSPPPTTKSSPPPSPKPPPPPSPKPPPPPSPKPPPPPTTKSSPPPSPKPPPPPPTKSSPPPPSLKPPPPPSSNPSPPASGLIFSLYKDVTISLDWNTYIISSLVTGTRQPVTQVMPSGLQVLTWAFATGTCDSESWGGANPSSFVSANINAFVAAGKKYIISTGGANGVFRCDTDSGFSTFLARYSSSSLVGVDFDIENSMTQSDITSLVQRVKFARYGAYRNLRYSFTLATLASAPTGNQLNSIGTMVLNALKDAQLGWNGIYINLMVMDYGGTSVCVTSSTTGRCDMGKSAINAAKALNSYWGVPFSSIELTPMIGGNDVTTETFTLQDVTTMSTFVKQNGLGGVHFWSFDRDVDCSPGFASATCNSYGQGGTLGFTKAFLSALS</sequence>
<keyword evidence="2" id="KW-0732">Signal</keyword>
<dbReference type="EMBL" id="BNCP01000069">
    <property type="protein sequence ID" value="GIL91802.1"/>
    <property type="molecule type" value="Genomic_DNA"/>
</dbReference>
<dbReference type="PROSITE" id="PS50940">
    <property type="entry name" value="CHIT_BIND_II"/>
    <property type="match status" value="1"/>
</dbReference>
<keyword evidence="5" id="KW-1185">Reference proteome</keyword>